<evidence type="ECO:0000259" key="3">
    <source>
        <dbReference type="PROSITE" id="PS50113"/>
    </source>
</evidence>
<dbReference type="NCBIfam" id="TIGR00254">
    <property type="entry name" value="GGDEF"/>
    <property type="match status" value="1"/>
</dbReference>
<dbReference type="InterPro" id="IPR029787">
    <property type="entry name" value="Nucleotide_cyclase"/>
</dbReference>
<accession>A0A2U3QG75</accession>
<dbReference type="SMART" id="SM00091">
    <property type="entry name" value="PAS"/>
    <property type="match status" value="1"/>
</dbReference>
<dbReference type="InterPro" id="IPR043128">
    <property type="entry name" value="Rev_trsase/Diguanyl_cyclase"/>
</dbReference>
<sequence>MTISIVLLLLVNFVYTFSNGLGTSDVLFLFHAEWHIKNMLTGFILGASTLIQFVTAYLALRLIKVTGNRTSWGLISLAISFMAIRRSISLYEFVSGDYRYPLDLSFESVGLITSILMLGGVVLISPLFKSMADEITRRKEVEKALRKIDKELSNITSNIGEGIWVFDKKGVIVFMNPEAERLLGWTIGELKEKGAHNLIHCCSADGASLPTEECNILKVMRTGERFHSRDEVFARKDGRILPVSVISTPIMEDGEIVASVTAFQDISELKRAENKLREMSLRDELTGLYNRRGFLSLIDQYIKIAKRQDKIVFMLYADVDNMKAINDKYGHLEGDEALRESAIILKETFRESDIIARVGGDEFAAITLEASQADMHVVVARLQENLERHNSKSNRNYILSLSWGISHCEPESVCSVDEVLSQADKSMYEHKKSKIKL</sequence>
<dbReference type="InterPro" id="IPR000160">
    <property type="entry name" value="GGDEF_dom"/>
</dbReference>
<dbReference type="InterPro" id="IPR000700">
    <property type="entry name" value="PAS-assoc_C"/>
</dbReference>
<feature type="transmembrane region" description="Helical" evidence="1">
    <location>
        <begin position="40"/>
        <end position="60"/>
    </location>
</feature>
<evidence type="ECO:0000313" key="6">
    <source>
        <dbReference type="Proteomes" id="UP000245125"/>
    </source>
</evidence>
<dbReference type="PANTHER" id="PTHR44757:SF2">
    <property type="entry name" value="BIOFILM ARCHITECTURE MAINTENANCE PROTEIN MBAA"/>
    <property type="match status" value="1"/>
</dbReference>
<dbReference type="SUPFAM" id="SSF55785">
    <property type="entry name" value="PYP-like sensor domain (PAS domain)"/>
    <property type="match status" value="1"/>
</dbReference>
<dbReference type="PROSITE" id="PS50113">
    <property type="entry name" value="PAC"/>
    <property type="match status" value="1"/>
</dbReference>
<dbReference type="CDD" id="cd01949">
    <property type="entry name" value="GGDEF"/>
    <property type="match status" value="1"/>
</dbReference>
<gene>
    <name evidence="5" type="ORF">NBG4_230030</name>
</gene>
<evidence type="ECO:0000259" key="4">
    <source>
        <dbReference type="PROSITE" id="PS50887"/>
    </source>
</evidence>
<feature type="transmembrane region" description="Helical" evidence="1">
    <location>
        <begin position="72"/>
        <end position="88"/>
    </location>
</feature>
<keyword evidence="1" id="KW-0812">Transmembrane</keyword>
<dbReference type="SUPFAM" id="SSF55073">
    <property type="entry name" value="Nucleotide cyclase"/>
    <property type="match status" value="1"/>
</dbReference>
<dbReference type="GO" id="GO:0006355">
    <property type="term" value="P:regulation of DNA-templated transcription"/>
    <property type="evidence" value="ECO:0007669"/>
    <property type="project" value="InterPro"/>
</dbReference>
<dbReference type="PANTHER" id="PTHR44757">
    <property type="entry name" value="DIGUANYLATE CYCLASE DGCP"/>
    <property type="match status" value="1"/>
</dbReference>
<organism evidence="5 6">
    <name type="scientific">Candidatus Sulfobium mesophilum</name>
    <dbReference type="NCBI Taxonomy" id="2016548"/>
    <lineage>
        <taxon>Bacteria</taxon>
        <taxon>Pseudomonadati</taxon>
        <taxon>Nitrospirota</taxon>
        <taxon>Nitrospiria</taxon>
        <taxon>Nitrospirales</taxon>
        <taxon>Nitrospiraceae</taxon>
        <taxon>Candidatus Sulfobium</taxon>
    </lineage>
</organism>
<evidence type="ECO:0000313" key="5">
    <source>
        <dbReference type="EMBL" id="SPQ00431.1"/>
    </source>
</evidence>
<dbReference type="PROSITE" id="PS50887">
    <property type="entry name" value="GGDEF"/>
    <property type="match status" value="1"/>
</dbReference>
<dbReference type="Pfam" id="PF00990">
    <property type="entry name" value="GGDEF"/>
    <property type="match status" value="1"/>
</dbReference>
<feature type="domain" description="GGDEF" evidence="4">
    <location>
        <begin position="310"/>
        <end position="437"/>
    </location>
</feature>
<dbReference type="PROSITE" id="PS50112">
    <property type="entry name" value="PAS"/>
    <property type="match status" value="1"/>
</dbReference>
<dbReference type="Pfam" id="PF00989">
    <property type="entry name" value="PAS"/>
    <property type="match status" value="1"/>
</dbReference>
<proteinExistence type="predicted"/>
<dbReference type="Proteomes" id="UP000245125">
    <property type="component" value="Unassembled WGS sequence"/>
</dbReference>
<evidence type="ECO:0000256" key="1">
    <source>
        <dbReference type="SAM" id="Phobius"/>
    </source>
</evidence>
<name>A0A2U3QG75_9BACT</name>
<keyword evidence="5" id="KW-0808">Transferase</keyword>
<keyword evidence="1" id="KW-0472">Membrane</keyword>
<dbReference type="CDD" id="cd00130">
    <property type="entry name" value="PAS"/>
    <property type="match status" value="1"/>
</dbReference>
<dbReference type="InterPro" id="IPR052155">
    <property type="entry name" value="Biofilm_reg_signaling"/>
</dbReference>
<dbReference type="InterPro" id="IPR035965">
    <property type="entry name" value="PAS-like_dom_sf"/>
</dbReference>
<feature type="domain" description="PAS" evidence="2">
    <location>
        <begin position="148"/>
        <end position="200"/>
    </location>
</feature>
<dbReference type="SMART" id="SM00267">
    <property type="entry name" value="GGDEF"/>
    <property type="match status" value="1"/>
</dbReference>
<dbReference type="InterPro" id="IPR013767">
    <property type="entry name" value="PAS_fold"/>
</dbReference>
<dbReference type="Gene3D" id="3.30.70.270">
    <property type="match status" value="1"/>
</dbReference>
<dbReference type="EMBL" id="OUUY01000068">
    <property type="protein sequence ID" value="SPQ00431.1"/>
    <property type="molecule type" value="Genomic_DNA"/>
</dbReference>
<keyword evidence="1" id="KW-1133">Transmembrane helix</keyword>
<protein>
    <submittedName>
        <fullName evidence="5">Putative Diguanylate cyclase</fullName>
        <ecNumber evidence="5">2.7.7.65</ecNumber>
    </submittedName>
</protein>
<dbReference type="OrthoDB" id="9805474at2"/>
<dbReference type="GO" id="GO:0052621">
    <property type="term" value="F:diguanylate cyclase activity"/>
    <property type="evidence" value="ECO:0007669"/>
    <property type="project" value="UniProtKB-EC"/>
</dbReference>
<dbReference type="InterPro" id="IPR000014">
    <property type="entry name" value="PAS"/>
</dbReference>
<keyword evidence="6" id="KW-1185">Reference proteome</keyword>
<feature type="transmembrane region" description="Helical" evidence="1">
    <location>
        <begin position="108"/>
        <end position="128"/>
    </location>
</feature>
<dbReference type="AlphaFoldDB" id="A0A2U3QG75"/>
<reference evidence="6" key="1">
    <citation type="submission" date="2018-03" db="EMBL/GenBank/DDBJ databases">
        <authorList>
            <person name="Zecchin S."/>
        </authorList>
    </citation>
    <scope>NUCLEOTIDE SEQUENCE [LARGE SCALE GENOMIC DNA]</scope>
</reference>
<dbReference type="NCBIfam" id="TIGR00229">
    <property type="entry name" value="sensory_box"/>
    <property type="match status" value="1"/>
</dbReference>
<feature type="domain" description="PAC" evidence="3">
    <location>
        <begin position="227"/>
        <end position="278"/>
    </location>
</feature>
<keyword evidence="5" id="KW-0548">Nucleotidyltransferase</keyword>
<evidence type="ECO:0000259" key="2">
    <source>
        <dbReference type="PROSITE" id="PS50112"/>
    </source>
</evidence>
<dbReference type="Gene3D" id="3.30.450.20">
    <property type="entry name" value="PAS domain"/>
    <property type="match status" value="1"/>
</dbReference>
<dbReference type="EC" id="2.7.7.65" evidence="5"/>